<comment type="caution">
    <text evidence="2">The sequence shown here is derived from an EMBL/GenBank/DDBJ whole genome shotgun (WGS) entry which is preliminary data.</text>
</comment>
<protein>
    <submittedName>
        <fullName evidence="2">PepSY domain-containing protein</fullName>
    </submittedName>
</protein>
<dbReference type="AlphaFoldDB" id="A0A9X2HXN8"/>
<reference evidence="2" key="1">
    <citation type="submission" date="2022-05" db="EMBL/GenBank/DDBJ databases">
        <title>Sphingomonas sp. strain RP10 Genome sequencing and assembly.</title>
        <authorList>
            <person name="Kim I."/>
        </authorList>
    </citation>
    <scope>NUCLEOTIDE SEQUENCE</scope>
    <source>
        <strain evidence="2">RP10</strain>
    </source>
</reference>
<keyword evidence="1" id="KW-0812">Transmembrane</keyword>
<evidence type="ECO:0000313" key="2">
    <source>
        <dbReference type="EMBL" id="MCP3735483.1"/>
    </source>
</evidence>
<sequence length="371" mass="41044">MTRAQRVRVAVRRVHLWLGLSVGLLFAIVGLTGSVLVFYPAIDTALHPGLARVPAGARPESWQAVYDALRRDHPGRTGAWRIEVTPEGGPIPIRYYTPVETQGRDFAPLLLWLDPVSLRAVRSGFWGGTWTSWIYDLHYRLLMEKPGGTVLGVLGIVMLAMLVSGLWAWWPRSGGWRRSLAWKRRASRSRRLYDLHKWSGIGGALVLIVVTATGVMLDLPDQVRPVVATTSPLFATPKVASVPRSGGFLPLDVLVRRAGAVLPGSALAWIETPADARGTVRINLMVPGEPSRRFPRSNVWFDPYDGRVLAVRDERRDSGGDTLLAWLHPLHGGEAFGLVGRWLVFVSGLLPAVLFVTGVWRWRLRMRSAAG</sequence>
<accession>A0A9X2HXN8</accession>
<proteinExistence type="predicted"/>
<dbReference type="Pfam" id="PF03929">
    <property type="entry name" value="PepSY_TM"/>
    <property type="match status" value="1"/>
</dbReference>
<gene>
    <name evidence="2" type="ORF">M9979_11440</name>
</gene>
<keyword evidence="1" id="KW-0472">Membrane</keyword>
<dbReference type="PANTHER" id="PTHR34219:SF3">
    <property type="entry name" value="BLL7967 PROTEIN"/>
    <property type="match status" value="1"/>
</dbReference>
<dbReference type="PANTHER" id="PTHR34219">
    <property type="entry name" value="IRON-REGULATED INNER MEMBRANE PROTEIN-RELATED"/>
    <property type="match status" value="1"/>
</dbReference>
<keyword evidence="1" id="KW-1133">Transmembrane helix</keyword>
<name>A0A9X2HXN8_9SPHN</name>
<organism evidence="2 3">
    <name type="scientific">Sphingomonas liriopis</name>
    <dbReference type="NCBI Taxonomy" id="2949094"/>
    <lineage>
        <taxon>Bacteria</taxon>
        <taxon>Pseudomonadati</taxon>
        <taxon>Pseudomonadota</taxon>
        <taxon>Alphaproteobacteria</taxon>
        <taxon>Sphingomonadales</taxon>
        <taxon>Sphingomonadaceae</taxon>
        <taxon>Sphingomonas</taxon>
    </lineage>
</organism>
<evidence type="ECO:0000256" key="1">
    <source>
        <dbReference type="SAM" id="Phobius"/>
    </source>
</evidence>
<dbReference type="Proteomes" id="UP001139486">
    <property type="component" value="Unassembled WGS sequence"/>
</dbReference>
<feature type="transmembrane region" description="Helical" evidence="1">
    <location>
        <begin position="16"/>
        <end position="42"/>
    </location>
</feature>
<dbReference type="InterPro" id="IPR005625">
    <property type="entry name" value="PepSY-ass_TM"/>
</dbReference>
<keyword evidence="3" id="KW-1185">Reference proteome</keyword>
<feature type="transmembrane region" description="Helical" evidence="1">
    <location>
        <begin position="198"/>
        <end position="217"/>
    </location>
</feature>
<dbReference type="EMBL" id="JAMLDY010000012">
    <property type="protein sequence ID" value="MCP3735483.1"/>
    <property type="molecule type" value="Genomic_DNA"/>
</dbReference>
<evidence type="ECO:0000313" key="3">
    <source>
        <dbReference type="Proteomes" id="UP001139486"/>
    </source>
</evidence>
<feature type="transmembrane region" description="Helical" evidence="1">
    <location>
        <begin position="150"/>
        <end position="170"/>
    </location>
</feature>
<feature type="transmembrane region" description="Helical" evidence="1">
    <location>
        <begin position="342"/>
        <end position="362"/>
    </location>
</feature>
<dbReference type="RefSeq" id="WP_254289481.1">
    <property type="nucleotide sequence ID" value="NZ_JAMLDY010000012.1"/>
</dbReference>